<dbReference type="EMBL" id="UINC01127296">
    <property type="protein sequence ID" value="SVD06319.1"/>
    <property type="molecule type" value="Genomic_DNA"/>
</dbReference>
<accession>A0A382S8W0</accession>
<gene>
    <name evidence="1" type="ORF">METZ01_LOCUS359173</name>
</gene>
<name>A0A382S8W0_9ZZZZ</name>
<evidence type="ECO:0000313" key="1">
    <source>
        <dbReference type="EMBL" id="SVD06319.1"/>
    </source>
</evidence>
<reference evidence="1" key="1">
    <citation type="submission" date="2018-05" db="EMBL/GenBank/DDBJ databases">
        <authorList>
            <person name="Lanie J.A."/>
            <person name="Ng W.-L."/>
            <person name="Kazmierczak K.M."/>
            <person name="Andrzejewski T.M."/>
            <person name="Davidsen T.M."/>
            <person name="Wayne K.J."/>
            <person name="Tettelin H."/>
            <person name="Glass J.I."/>
            <person name="Rusch D."/>
            <person name="Podicherti R."/>
            <person name="Tsui H.-C.T."/>
            <person name="Winkler M.E."/>
        </authorList>
    </citation>
    <scope>NUCLEOTIDE SEQUENCE</scope>
</reference>
<feature type="non-terminal residue" evidence="1">
    <location>
        <position position="30"/>
    </location>
</feature>
<proteinExistence type="predicted"/>
<protein>
    <submittedName>
        <fullName evidence="1">Uncharacterized protein</fullName>
    </submittedName>
</protein>
<sequence>MDFALIGCNSTTNNNSYYPMKFNNNDLKRT</sequence>
<organism evidence="1">
    <name type="scientific">marine metagenome</name>
    <dbReference type="NCBI Taxonomy" id="408172"/>
    <lineage>
        <taxon>unclassified sequences</taxon>
        <taxon>metagenomes</taxon>
        <taxon>ecological metagenomes</taxon>
    </lineage>
</organism>
<dbReference type="AlphaFoldDB" id="A0A382S8W0"/>